<organism evidence="6 7">
    <name type="scientific">Fervidibacillus halotolerans</name>
    <dbReference type="NCBI Taxonomy" id="2980027"/>
    <lineage>
        <taxon>Bacteria</taxon>
        <taxon>Bacillati</taxon>
        <taxon>Bacillota</taxon>
        <taxon>Bacilli</taxon>
        <taxon>Bacillales</taxon>
        <taxon>Bacillaceae</taxon>
        <taxon>Fervidibacillus</taxon>
    </lineage>
</organism>
<accession>A0A9E8LYW1</accession>
<evidence type="ECO:0000256" key="2">
    <source>
        <dbReference type="ARBA" id="ARBA00022692"/>
    </source>
</evidence>
<dbReference type="InterPro" id="IPR003339">
    <property type="entry name" value="ABC/ECF_trnsptr_transmembrane"/>
</dbReference>
<keyword evidence="2 5" id="KW-0812">Transmembrane</keyword>
<dbReference type="RefSeq" id="WP_275420390.1">
    <property type="nucleotide sequence ID" value="NZ_CP106877.1"/>
</dbReference>
<evidence type="ECO:0000313" key="6">
    <source>
        <dbReference type="EMBL" id="WAA12252.1"/>
    </source>
</evidence>
<keyword evidence="7" id="KW-1185">Reference proteome</keyword>
<evidence type="ECO:0000256" key="5">
    <source>
        <dbReference type="SAM" id="Phobius"/>
    </source>
</evidence>
<feature type="transmembrane region" description="Helical" evidence="5">
    <location>
        <begin position="59"/>
        <end position="86"/>
    </location>
</feature>
<reference evidence="6" key="1">
    <citation type="submission" date="2022-09" db="EMBL/GenBank/DDBJ databases">
        <title>Complete Genomes of Fervidibacillus albus and Fervidibacillus halotolerans isolated from tidal flat sediments.</title>
        <authorList>
            <person name="Kwon K.K."/>
            <person name="Yang S.-H."/>
            <person name="Park M.J."/>
            <person name="Oh H.-M."/>
        </authorList>
    </citation>
    <scope>NUCLEOTIDE SEQUENCE</scope>
    <source>
        <strain evidence="6">MEBiC13594</strain>
    </source>
</reference>
<keyword evidence="4 5" id="KW-0472">Membrane</keyword>
<proteinExistence type="predicted"/>
<dbReference type="Pfam" id="PF02361">
    <property type="entry name" value="CbiQ"/>
    <property type="match status" value="1"/>
</dbReference>
<evidence type="ECO:0000256" key="4">
    <source>
        <dbReference type="ARBA" id="ARBA00023136"/>
    </source>
</evidence>
<feature type="transmembrane region" description="Helical" evidence="5">
    <location>
        <begin position="98"/>
        <end position="119"/>
    </location>
</feature>
<evidence type="ECO:0000256" key="1">
    <source>
        <dbReference type="ARBA" id="ARBA00004141"/>
    </source>
</evidence>
<dbReference type="KEGG" id="fhl:OE105_11900"/>
<gene>
    <name evidence="6" type="ORF">OE105_11900</name>
</gene>
<comment type="subcellular location">
    <subcellularLocation>
        <location evidence="1">Membrane</location>
        <topology evidence="1">Multi-pass membrane protein</topology>
    </subcellularLocation>
</comment>
<keyword evidence="3 5" id="KW-1133">Transmembrane helix</keyword>
<protein>
    <submittedName>
        <fullName evidence="6">Energy-coupling factor transporter transmembrane protein EcfT</fullName>
    </submittedName>
</protein>
<dbReference type="Proteomes" id="UP001164726">
    <property type="component" value="Chromosome"/>
</dbReference>
<name>A0A9E8LYW1_9BACI</name>
<feature type="transmembrane region" description="Helical" evidence="5">
    <location>
        <begin position="14"/>
        <end position="47"/>
    </location>
</feature>
<dbReference type="AlphaFoldDB" id="A0A9E8LYW1"/>
<evidence type="ECO:0000313" key="7">
    <source>
        <dbReference type="Proteomes" id="UP001164726"/>
    </source>
</evidence>
<feature type="transmembrane region" description="Helical" evidence="5">
    <location>
        <begin position="263"/>
        <end position="279"/>
    </location>
</feature>
<dbReference type="GO" id="GO:0005886">
    <property type="term" value="C:plasma membrane"/>
    <property type="evidence" value="ECO:0007669"/>
    <property type="project" value="UniProtKB-ARBA"/>
</dbReference>
<feature type="transmembrane region" description="Helical" evidence="5">
    <location>
        <begin position="223"/>
        <end position="243"/>
    </location>
</feature>
<evidence type="ECO:0000256" key="3">
    <source>
        <dbReference type="ARBA" id="ARBA00022989"/>
    </source>
</evidence>
<dbReference type="EMBL" id="CP106877">
    <property type="protein sequence ID" value="WAA12252.1"/>
    <property type="molecule type" value="Genomic_DNA"/>
</dbReference>
<dbReference type="CDD" id="cd16914">
    <property type="entry name" value="EcfT"/>
    <property type="match status" value="1"/>
</dbReference>
<sequence length="294" mass="35181">MDYGFRNYHPLTNFIYYIFTFLLIMLSQHPFFLFFTAIFMIFLNYLLDRGRQLRRWGKFVITLIFLFIIITPLINHRGSIILFYVLDKPITFEAILQGVINALTLFSVVALFFTFSFVINGEKLLFLFSKYFPNWALLTMLSVRFVPLFKRRLEEIRRVQQTKGDAHERSIKRRLKHGLLLIQILLTWSLEDGIQTADSMAARGYGLRKRSRYIRYKIEKKDMVLIILMSYFTGISIWGWFLGDNILTIFPILEPYFLQGREWFFFTNFIFLIGLPLLIEGKDAFKWLCWKRNN</sequence>